<dbReference type="AlphaFoldDB" id="A0A453NPY2"/>
<reference evidence="1" key="5">
    <citation type="journal article" date="2021" name="G3 (Bethesda)">
        <title>Aegilops tauschii genome assembly Aet v5.0 features greater sequence contiguity and improved annotation.</title>
        <authorList>
            <person name="Wang L."/>
            <person name="Zhu T."/>
            <person name="Rodriguez J.C."/>
            <person name="Deal K.R."/>
            <person name="Dubcovsky J."/>
            <person name="McGuire P.E."/>
            <person name="Lux T."/>
            <person name="Spannagl M."/>
            <person name="Mayer K.F.X."/>
            <person name="Baldrich P."/>
            <person name="Meyers B.C."/>
            <person name="Huo N."/>
            <person name="Gu Y.Q."/>
            <person name="Zhou H."/>
            <person name="Devos K.M."/>
            <person name="Bennetzen J.L."/>
            <person name="Unver T."/>
            <person name="Budak H."/>
            <person name="Gulick P.J."/>
            <person name="Galiba G."/>
            <person name="Kalapos B."/>
            <person name="Nelson D.R."/>
            <person name="Li P."/>
            <person name="You F.M."/>
            <person name="Luo M.C."/>
            <person name="Dvorak J."/>
        </authorList>
    </citation>
    <scope>NUCLEOTIDE SEQUENCE [LARGE SCALE GENOMIC DNA]</scope>
    <source>
        <strain evidence="1">cv. AL8/78</strain>
    </source>
</reference>
<evidence type="ECO:0008006" key="3">
    <source>
        <dbReference type="Google" id="ProtNLM"/>
    </source>
</evidence>
<accession>A0A453NPY2</accession>
<proteinExistence type="predicted"/>
<dbReference type="EnsemblPlants" id="AET6Gv20444000.1">
    <property type="protein sequence ID" value="AET6Gv20444000.1"/>
    <property type="gene ID" value="AET6Gv20444000"/>
</dbReference>
<evidence type="ECO:0000313" key="2">
    <source>
        <dbReference type="Proteomes" id="UP000015105"/>
    </source>
</evidence>
<keyword evidence="2" id="KW-1185">Reference proteome</keyword>
<reference evidence="2" key="2">
    <citation type="journal article" date="2017" name="Nat. Plants">
        <title>The Aegilops tauschii genome reveals multiple impacts of transposons.</title>
        <authorList>
            <person name="Zhao G."/>
            <person name="Zou C."/>
            <person name="Li K."/>
            <person name="Wang K."/>
            <person name="Li T."/>
            <person name="Gao L."/>
            <person name="Zhang X."/>
            <person name="Wang H."/>
            <person name="Yang Z."/>
            <person name="Liu X."/>
            <person name="Jiang W."/>
            <person name="Mao L."/>
            <person name="Kong X."/>
            <person name="Jiao Y."/>
            <person name="Jia J."/>
        </authorList>
    </citation>
    <scope>NUCLEOTIDE SEQUENCE [LARGE SCALE GENOMIC DNA]</scope>
    <source>
        <strain evidence="2">cv. AL8/78</strain>
    </source>
</reference>
<dbReference type="Gramene" id="AET6Gv20444000.1">
    <property type="protein sequence ID" value="AET6Gv20444000.1"/>
    <property type="gene ID" value="AET6Gv20444000"/>
</dbReference>
<dbReference type="PANTHER" id="PTHR47481">
    <property type="match status" value="1"/>
</dbReference>
<reference evidence="1" key="4">
    <citation type="submission" date="2019-03" db="UniProtKB">
        <authorList>
            <consortium name="EnsemblPlants"/>
        </authorList>
    </citation>
    <scope>IDENTIFICATION</scope>
</reference>
<reference evidence="1" key="3">
    <citation type="journal article" date="2017" name="Nature">
        <title>Genome sequence of the progenitor of the wheat D genome Aegilops tauschii.</title>
        <authorList>
            <person name="Luo M.C."/>
            <person name="Gu Y.Q."/>
            <person name="Puiu D."/>
            <person name="Wang H."/>
            <person name="Twardziok S.O."/>
            <person name="Deal K.R."/>
            <person name="Huo N."/>
            <person name="Zhu T."/>
            <person name="Wang L."/>
            <person name="Wang Y."/>
            <person name="McGuire P.E."/>
            <person name="Liu S."/>
            <person name="Long H."/>
            <person name="Ramasamy R.K."/>
            <person name="Rodriguez J.C."/>
            <person name="Van S.L."/>
            <person name="Yuan L."/>
            <person name="Wang Z."/>
            <person name="Xia Z."/>
            <person name="Xiao L."/>
            <person name="Anderson O.D."/>
            <person name="Ouyang S."/>
            <person name="Liang Y."/>
            <person name="Zimin A.V."/>
            <person name="Pertea G."/>
            <person name="Qi P."/>
            <person name="Bennetzen J.L."/>
            <person name="Dai X."/>
            <person name="Dawson M.W."/>
            <person name="Muller H.G."/>
            <person name="Kugler K."/>
            <person name="Rivarola-Duarte L."/>
            <person name="Spannagl M."/>
            <person name="Mayer K.F.X."/>
            <person name="Lu F.H."/>
            <person name="Bevan M.W."/>
            <person name="Leroy P."/>
            <person name="Li P."/>
            <person name="You F.M."/>
            <person name="Sun Q."/>
            <person name="Liu Z."/>
            <person name="Lyons E."/>
            <person name="Wicker T."/>
            <person name="Salzberg S.L."/>
            <person name="Devos K.M."/>
            <person name="Dvorak J."/>
        </authorList>
    </citation>
    <scope>NUCLEOTIDE SEQUENCE [LARGE SCALE GENOMIC DNA]</scope>
    <source>
        <strain evidence="1">cv. AL8/78</strain>
    </source>
</reference>
<organism evidence="1 2">
    <name type="scientific">Aegilops tauschii subsp. strangulata</name>
    <name type="common">Goatgrass</name>
    <dbReference type="NCBI Taxonomy" id="200361"/>
    <lineage>
        <taxon>Eukaryota</taxon>
        <taxon>Viridiplantae</taxon>
        <taxon>Streptophyta</taxon>
        <taxon>Embryophyta</taxon>
        <taxon>Tracheophyta</taxon>
        <taxon>Spermatophyta</taxon>
        <taxon>Magnoliopsida</taxon>
        <taxon>Liliopsida</taxon>
        <taxon>Poales</taxon>
        <taxon>Poaceae</taxon>
        <taxon>BOP clade</taxon>
        <taxon>Pooideae</taxon>
        <taxon>Triticodae</taxon>
        <taxon>Triticeae</taxon>
        <taxon>Triticinae</taxon>
        <taxon>Aegilops</taxon>
    </lineage>
</organism>
<evidence type="ECO:0000313" key="1">
    <source>
        <dbReference type="EnsemblPlants" id="AET6Gv20444000.1"/>
    </source>
</evidence>
<dbReference type="PANTHER" id="PTHR47481:SF31">
    <property type="entry name" value="OS01G0873500 PROTEIN"/>
    <property type="match status" value="1"/>
</dbReference>
<protein>
    <recommendedName>
        <fullName evidence="3">Retrotransposon Copia-like N-terminal domain-containing protein</fullName>
    </recommendedName>
</protein>
<reference evidence="2" key="1">
    <citation type="journal article" date="2014" name="Science">
        <title>Ancient hybridizations among the ancestral genomes of bread wheat.</title>
        <authorList>
            <consortium name="International Wheat Genome Sequencing Consortium,"/>
            <person name="Marcussen T."/>
            <person name="Sandve S.R."/>
            <person name="Heier L."/>
            <person name="Spannagl M."/>
            <person name="Pfeifer M."/>
            <person name="Jakobsen K.S."/>
            <person name="Wulff B.B."/>
            <person name="Steuernagel B."/>
            <person name="Mayer K.F."/>
            <person name="Olsen O.A."/>
        </authorList>
    </citation>
    <scope>NUCLEOTIDE SEQUENCE [LARGE SCALE GENOMIC DNA]</scope>
    <source>
        <strain evidence="2">cv. AL8/78</strain>
    </source>
</reference>
<sequence>MASSSTTNPGLSGQITEKLTCTNFILWRTQITPQLRGAGVFGYVDSSTPEPPKVVINKDKDGKEVTTPNPLHPIWFREDQQVLGYLLNNLSKEVLVQVTSITHAHELWTAVANMFSSQSLS</sequence>
<name>A0A453NPY2_AEGTS</name>
<dbReference type="Proteomes" id="UP000015105">
    <property type="component" value="Chromosome 6D"/>
</dbReference>